<dbReference type="InterPro" id="IPR018337">
    <property type="entry name" value="Cell_wall/Cho-bd_repeat"/>
</dbReference>
<proteinExistence type="predicted"/>
<dbReference type="AlphaFoldDB" id="A0AAW6Q1V7"/>
<evidence type="ECO:0000256" key="2">
    <source>
        <dbReference type="SAM" id="Coils"/>
    </source>
</evidence>
<reference evidence="3" key="1">
    <citation type="submission" date="2023-02" db="EMBL/GenBank/DDBJ databases">
        <title>Draft Whole-Genome Sequences of competitive exclusion Lactobacillus salivarius strains for Poultry.</title>
        <authorList>
            <person name="Ma L.M."/>
            <person name="Lopez-Guerra N."/>
            <person name="Zhang G."/>
        </authorList>
    </citation>
    <scope>NUCLEOTIDE SEQUENCE</scope>
    <source>
        <strain evidence="3">Salm-9</strain>
    </source>
</reference>
<keyword evidence="2" id="KW-0175">Coiled coil</keyword>
<feature type="coiled-coil region" evidence="2">
    <location>
        <begin position="300"/>
        <end position="327"/>
    </location>
</feature>
<evidence type="ECO:0000256" key="1">
    <source>
        <dbReference type="ARBA" id="ARBA00022737"/>
    </source>
</evidence>
<dbReference type="Proteomes" id="UP001213566">
    <property type="component" value="Unassembled WGS sequence"/>
</dbReference>
<accession>A0AAW6Q1V7</accession>
<feature type="coiled-coil region" evidence="2">
    <location>
        <begin position="533"/>
        <end position="581"/>
    </location>
</feature>
<dbReference type="RefSeq" id="WP_276469938.1">
    <property type="nucleotide sequence ID" value="NZ_JARKHV010000003.1"/>
</dbReference>
<sequence length="1076" mass="124170">MKKSKQHLVSALTISATIATVGLTKHEQISADSTVSVPTESTTQTQSIENVQSKVDNAKQNVKDAQQNVKISENNLNASNQATDLAQVNMNVAKENVVTKQQDVEKTQKEINDTNDSIQEVNQDIDAKNTDIDLNEALLERINDEKKDQLAIKGDTTKYYQDAKEQYENNLKHYNDVVSAKETLQPKLKELNVKISEDQKALQEVSDKIKNTFGDYNEYGEPSIFRPDSSTNNPTDEIGIMNEEYANAKELIDAVSENYKKVDDYFDESMGLYNDLTSLNDKLDEVQTTVNKLYDYEYDLTNTKANIDNEKDMLKKLETEQKNIVENKIILPENYEQVRWNEYERTLVNNKIDELNHFKDSYIDEQRIIYDGLSEDEYRDLTIYTIDLLNQARKQVGKEKLDVTEEAVELTKLYAENYRNKNDEVIALGDTLKNENIIYYPSRIYNGSYIGSGTLNDLKKAIYNSVLDIVKSSADSLEFILDIYPIDNVRASESIIFPAIGDKVNFVSIPKELVTTHLLGTDDYSNSSYKFIVVREKATLQKLVDNYNDLETKINNTKNLKEKYQDKFNTTETSLVKIEKQLDDLKLKIYGMNYGNSSGWGISGDYYLVDKNNELQGRLKNVVSNCYGLLLAMNKNLSEASELINKVNSTTPQMVSLYKEKLDTANNELAAINTKLKKTDDLISRLQKKIDSSRKLVTILENKKSNYSNQITSLNKKLNDDKKELEAAKIVFNEYSAEFNKEITKQKEAQKNYNTAQKELKEAQSNLGKAELQLAYVKRINEGHQKFENGHWRLYRNGNLQHGFQKIETQNKVVYYDHIGNMLYGQQNINGKWYNFDKVTGAMTIGEKYIPTQDKVVWYSDDGTMLYGWQNIDGKVHYFDKITGKMSTEQKNIDSHWYLFDNKGVMQQGFQNIGYQNKTVYYNEDGWMLYGWQNIDGKVYYFDKVTGKMTVGQKNIGGHWYLFDSKGAMQRGFQNIGYQNKTVYYNKDGWMLYGWQNIDGKVYYFDKVTGKMTVGQKNIGGHWYLFDSKGVMQRGFQYISYQNKTVYYNKDGWMLYGHQLINGKKYYFNTITGAKE</sequence>
<feature type="coiled-coil region" evidence="2">
    <location>
        <begin position="48"/>
        <end position="124"/>
    </location>
</feature>
<organism evidence="3 4">
    <name type="scientific">Ligilactobacillus salivarius</name>
    <dbReference type="NCBI Taxonomy" id="1624"/>
    <lineage>
        <taxon>Bacteria</taxon>
        <taxon>Bacillati</taxon>
        <taxon>Bacillota</taxon>
        <taxon>Bacilli</taxon>
        <taxon>Lactobacillales</taxon>
        <taxon>Lactobacillaceae</taxon>
        <taxon>Ligilactobacillus</taxon>
    </lineage>
</organism>
<feature type="coiled-coil region" evidence="2">
    <location>
        <begin position="655"/>
        <end position="773"/>
    </location>
</feature>
<evidence type="ECO:0000313" key="4">
    <source>
        <dbReference type="Proteomes" id="UP001213566"/>
    </source>
</evidence>
<dbReference type="EMBL" id="JARKHV010000003">
    <property type="protein sequence ID" value="MDF4186493.1"/>
    <property type="molecule type" value="Genomic_DNA"/>
</dbReference>
<name>A0AAW6Q1V7_9LACO</name>
<comment type="caution">
    <text evidence="3">The sequence shown here is derived from an EMBL/GenBank/DDBJ whole genome shotgun (WGS) entry which is preliminary data.</text>
</comment>
<dbReference type="Gene3D" id="2.10.270.10">
    <property type="entry name" value="Cholin Binding"/>
    <property type="match status" value="4"/>
</dbReference>
<dbReference type="Pfam" id="PF01473">
    <property type="entry name" value="Choline_bind_1"/>
    <property type="match status" value="4"/>
</dbReference>
<dbReference type="SUPFAM" id="SSF69360">
    <property type="entry name" value="Cell wall binding repeat"/>
    <property type="match status" value="2"/>
</dbReference>
<evidence type="ECO:0000313" key="3">
    <source>
        <dbReference type="EMBL" id="MDF4186493.1"/>
    </source>
</evidence>
<keyword evidence="1" id="KW-0677">Repeat</keyword>
<protein>
    <submittedName>
        <fullName evidence="3">Uncharacterized protein</fullName>
    </submittedName>
</protein>
<dbReference type="Pfam" id="PF19127">
    <property type="entry name" value="Choline_bind_3"/>
    <property type="match status" value="2"/>
</dbReference>
<gene>
    <name evidence="3" type="ORF">PV940_05485</name>
</gene>